<dbReference type="HOGENOM" id="CLU_1798358_0_0_1"/>
<organism>
    <name type="scientific">Culex quinquefasciatus</name>
    <name type="common">Southern house mosquito</name>
    <name type="synonym">Culex pungens</name>
    <dbReference type="NCBI Taxonomy" id="7176"/>
    <lineage>
        <taxon>Eukaryota</taxon>
        <taxon>Metazoa</taxon>
        <taxon>Ecdysozoa</taxon>
        <taxon>Arthropoda</taxon>
        <taxon>Hexapoda</taxon>
        <taxon>Insecta</taxon>
        <taxon>Pterygota</taxon>
        <taxon>Neoptera</taxon>
        <taxon>Endopterygota</taxon>
        <taxon>Diptera</taxon>
        <taxon>Nematocera</taxon>
        <taxon>Culicoidea</taxon>
        <taxon>Culicidae</taxon>
        <taxon>Culicinae</taxon>
        <taxon>Culicini</taxon>
        <taxon>Culex</taxon>
        <taxon>Culex</taxon>
    </lineage>
</organism>
<evidence type="ECO:0000313" key="3">
    <source>
        <dbReference type="EMBL" id="EDS40497.1"/>
    </source>
</evidence>
<keyword evidence="1 3" id="KW-0689">Ribosomal protein</keyword>
<dbReference type="KEGG" id="cqu:CpipJ_CPIJ003827"/>
<dbReference type="eggNOG" id="KOG0407">
    <property type="taxonomic scope" value="Eukaryota"/>
</dbReference>
<dbReference type="Gene3D" id="3.30.420.80">
    <property type="entry name" value="Ribosomal protein S11"/>
    <property type="match status" value="1"/>
</dbReference>
<reference evidence="3" key="1">
    <citation type="submission" date="2007-03" db="EMBL/GenBank/DDBJ databases">
        <title>Annotation of Culex pipiens quinquefasciatus.</title>
        <authorList>
            <consortium name="The Broad Institute Genome Sequencing Platform"/>
            <person name="Atkinson P.W."/>
            <person name="Hemingway J."/>
            <person name="Christensen B.M."/>
            <person name="Higgs S."/>
            <person name="Kodira C."/>
            <person name="Hannick L."/>
            <person name="Megy K."/>
            <person name="O'Leary S."/>
            <person name="Pearson M."/>
            <person name="Haas B.J."/>
            <person name="Mauceli E."/>
            <person name="Wortman J.R."/>
            <person name="Lee N.H."/>
            <person name="Guigo R."/>
            <person name="Stanke M."/>
            <person name="Alvarado L."/>
            <person name="Amedeo P."/>
            <person name="Antoine C.H."/>
            <person name="Arensburger P."/>
            <person name="Bidwell S.L."/>
            <person name="Crawford M."/>
            <person name="Camaro F."/>
            <person name="Devon K."/>
            <person name="Engels R."/>
            <person name="Hammond M."/>
            <person name="Howarth C."/>
            <person name="Koehrsen M."/>
            <person name="Lawson D."/>
            <person name="Montgomery P."/>
            <person name="Nene V."/>
            <person name="Nusbaum C."/>
            <person name="Puiu D."/>
            <person name="Romero-Severson J."/>
            <person name="Severson D.W."/>
            <person name="Shumway M."/>
            <person name="Sisk P."/>
            <person name="Stolte C."/>
            <person name="Zeng Q."/>
            <person name="Eisenstadt E."/>
            <person name="Fraser-Liggett C."/>
            <person name="Strausberg R."/>
            <person name="Galagan J."/>
            <person name="Birren B."/>
            <person name="Collins F.H."/>
        </authorList>
    </citation>
    <scope>NUCLEOTIDE SEQUENCE [LARGE SCALE GENOMIC DNA]</scope>
    <source>
        <strain evidence="3">JHB</strain>
    </source>
</reference>
<dbReference type="EMBL" id="DS231866">
    <property type="protein sequence ID" value="EDS40497.1"/>
    <property type="molecule type" value="Genomic_DNA"/>
</dbReference>
<evidence type="ECO:0000256" key="2">
    <source>
        <dbReference type="ARBA" id="ARBA00023274"/>
    </source>
</evidence>
<dbReference type="GO" id="GO:0006412">
    <property type="term" value="P:translation"/>
    <property type="evidence" value="ECO:0007669"/>
    <property type="project" value="InterPro"/>
</dbReference>
<dbReference type="AlphaFoldDB" id="B0W9T0"/>
<sequence>MITEPKHRHRHTINTTLGRREPIQRIGRHNHLRAKKVWQYLVVFLLMQEKSFGGGPGFTRTRSCSEWHTSIPSSTLRIFWASNYLAEHRRHEGGKYKSLGITSLHMKLPAAGGTCTKTPGPGAQSVLRALARSSMNVVMIINIL</sequence>
<accession>B0W9T0</accession>
<evidence type="ECO:0000313" key="5">
    <source>
        <dbReference type="Proteomes" id="UP000002320"/>
    </source>
</evidence>
<dbReference type="GO" id="GO:1990904">
    <property type="term" value="C:ribonucleoprotein complex"/>
    <property type="evidence" value="ECO:0007669"/>
    <property type="project" value="UniProtKB-KW"/>
</dbReference>
<keyword evidence="2" id="KW-0687">Ribonucleoprotein</keyword>
<proteinExistence type="predicted"/>
<evidence type="ECO:0000313" key="4">
    <source>
        <dbReference type="EnsemblMetazoa" id="CPIJ003827-PA"/>
    </source>
</evidence>
<reference evidence="4" key="2">
    <citation type="submission" date="2020-05" db="UniProtKB">
        <authorList>
            <consortium name="EnsemblMetazoa"/>
        </authorList>
    </citation>
    <scope>IDENTIFICATION</scope>
    <source>
        <strain evidence="4">JHB</strain>
    </source>
</reference>
<keyword evidence="5" id="KW-1185">Reference proteome</keyword>
<dbReference type="EnsemblMetazoa" id="CPIJ003827-RA">
    <property type="protein sequence ID" value="CPIJ003827-PA"/>
    <property type="gene ID" value="CPIJ003827"/>
</dbReference>
<evidence type="ECO:0000256" key="1">
    <source>
        <dbReference type="ARBA" id="ARBA00022980"/>
    </source>
</evidence>
<dbReference type="InterPro" id="IPR036967">
    <property type="entry name" value="Ribosomal_uS11_sf"/>
</dbReference>
<gene>
    <name evidence="4" type="primary">6035235</name>
    <name evidence="3" type="ORF">CpipJ_CPIJ003827</name>
</gene>
<dbReference type="STRING" id="7176.B0W9T0"/>
<dbReference type="InParanoid" id="B0W9T0"/>
<dbReference type="Proteomes" id="UP000002320">
    <property type="component" value="Unassembled WGS sequence"/>
</dbReference>
<dbReference type="GO" id="GO:0003735">
    <property type="term" value="F:structural constituent of ribosome"/>
    <property type="evidence" value="ECO:0007669"/>
    <property type="project" value="InterPro"/>
</dbReference>
<dbReference type="GO" id="GO:0005840">
    <property type="term" value="C:ribosome"/>
    <property type="evidence" value="ECO:0007669"/>
    <property type="project" value="UniProtKB-KW"/>
</dbReference>
<dbReference type="VEuPathDB" id="VectorBase:CPIJ003827"/>
<protein>
    <submittedName>
        <fullName evidence="3 4">40S ribosomal protein S14</fullName>
    </submittedName>
</protein>
<name>B0W9T0_CULQU</name>